<evidence type="ECO:0000259" key="5">
    <source>
        <dbReference type="Pfam" id="PF12848"/>
    </source>
</evidence>
<evidence type="ECO:0000313" key="7">
    <source>
        <dbReference type="Proteomes" id="UP000028990"/>
    </source>
</evidence>
<proteinExistence type="inferred from homology"/>
<dbReference type="InterPro" id="IPR050611">
    <property type="entry name" value="ABCF"/>
</dbReference>
<comment type="similarity">
    <text evidence="1">Belongs to the ABC transporter superfamily. ABCF family. EF3 subfamily.</text>
</comment>
<dbReference type="Proteomes" id="UP000028990">
    <property type="component" value="Unassembled WGS sequence"/>
</dbReference>
<name>A0A091DDL4_FUKDA</name>
<dbReference type="SUPFAM" id="SSF52540">
    <property type="entry name" value="P-loop containing nucleoside triphosphate hydrolases"/>
    <property type="match status" value="2"/>
</dbReference>
<evidence type="ECO:0000256" key="4">
    <source>
        <dbReference type="ARBA" id="ARBA00022840"/>
    </source>
</evidence>
<keyword evidence="2" id="KW-0677">Repeat</keyword>
<gene>
    <name evidence="6" type="ORF">H920_08443</name>
</gene>
<keyword evidence="3" id="KW-0547">Nucleotide-binding</keyword>
<dbReference type="PANTHER" id="PTHR19211:SF15">
    <property type="entry name" value="ATP-BINDING CASSETTE SUB-FAMILY F MEMBER 2"/>
    <property type="match status" value="1"/>
</dbReference>
<dbReference type="AlphaFoldDB" id="A0A091DDL4"/>
<accession>A0A091DDL4</accession>
<feature type="domain" description="ABC-transporter extension" evidence="5">
    <location>
        <begin position="108"/>
        <end position="179"/>
    </location>
</feature>
<dbReference type="PANTHER" id="PTHR19211">
    <property type="entry name" value="ATP-BINDING TRANSPORT PROTEIN-RELATED"/>
    <property type="match status" value="1"/>
</dbReference>
<evidence type="ECO:0000256" key="1">
    <source>
        <dbReference type="ARBA" id="ARBA00011054"/>
    </source>
</evidence>
<evidence type="ECO:0000313" key="6">
    <source>
        <dbReference type="EMBL" id="KFO30194.1"/>
    </source>
</evidence>
<dbReference type="GO" id="GO:0005524">
    <property type="term" value="F:ATP binding"/>
    <property type="evidence" value="ECO:0007669"/>
    <property type="project" value="UniProtKB-KW"/>
</dbReference>
<dbReference type="STRING" id="885580.ENSFDAP00000011419"/>
<reference evidence="6 7" key="1">
    <citation type="submission" date="2013-11" db="EMBL/GenBank/DDBJ databases">
        <title>The Damaraland mole rat (Fukomys damarensis) genome and evolution of African mole rats.</title>
        <authorList>
            <person name="Gladyshev V.N."/>
            <person name="Fang X."/>
        </authorList>
    </citation>
    <scope>NUCLEOTIDE SEQUENCE [LARGE SCALE GENOMIC DNA]</scope>
    <source>
        <tissue evidence="6">Liver</tissue>
    </source>
</reference>
<protein>
    <submittedName>
        <fullName evidence="6">ATP-binding cassette sub-family F member 2</fullName>
    </submittedName>
</protein>
<keyword evidence="4 6" id="KW-0067">ATP-binding</keyword>
<keyword evidence="7" id="KW-1185">Reference proteome</keyword>
<dbReference type="InterPro" id="IPR027417">
    <property type="entry name" value="P-loop_NTPase"/>
</dbReference>
<evidence type="ECO:0000256" key="2">
    <source>
        <dbReference type="ARBA" id="ARBA00022737"/>
    </source>
</evidence>
<dbReference type="Pfam" id="PF12848">
    <property type="entry name" value="ABC_tran_Xtn"/>
    <property type="match status" value="1"/>
</dbReference>
<evidence type="ECO:0000256" key="3">
    <source>
        <dbReference type="ARBA" id="ARBA00022741"/>
    </source>
</evidence>
<dbReference type="Gene3D" id="3.40.50.300">
    <property type="entry name" value="P-loop containing nucleotide triphosphate hydrolases"/>
    <property type="match status" value="2"/>
</dbReference>
<dbReference type="EMBL" id="KN122476">
    <property type="protein sequence ID" value="KFO30194.1"/>
    <property type="molecule type" value="Genomic_DNA"/>
</dbReference>
<organism evidence="6 7">
    <name type="scientific">Fukomys damarensis</name>
    <name type="common">Damaraland mole rat</name>
    <name type="synonym">Cryptomys damarensis</name>
    <dbReference type="NCBI Taxonomy" id="885580"/>
    <lineage>
        <taxon>Eukaryota</taxon>
        <taxon>Metazoa</taxon>
        <taxon>Chordata</taxon>
        <taxon>Craniata</taxon>
        <taxon>Vertebrata</taxon>
        <taxon>Euteleostomi</taxon>
        <taxon>Mammalia</taxon>
        <taxon>Eutheria</taxon>
        <taxon>Euarchontoglires</taxon>
        <taxon>Glires</taxon>
        <taxon>Rodentia</taxon>
        <taxon>Hystricomorpha</taxon>
        <taxon>Bathyergidae</taxon>
        <taxon>Fukomys</taxon>
    </lineage>
</organism>
<dbReference type="InterPro" id="IPR032781">
    <property type="entry name" value="ABC_tran_Xtn"/>
</dbReference>
<sequence length="308" mass="36334">MELYEHLEDLDAGKAEMRASWILHTLCFTVQQKNLKDFSGGWRMRVALARALFIWPFMLLQDEPNHHLVLDACVWLEEELKTFKHILILVSHSQDFLNGVCTNIIHMHKKLKYYKGNYDQNVKTLLELELNQMKRFHWEQNQIVHMKNYISRYGQVSAKRAWQVQSKEKTLQKMMASELTERIGCYHRHLQEQLDLDVSALEYMMKCFPEMEEKEEMRKIIGQYGLTGKQQNLHMIFLDEPTNHLDMEPIDALAGNINEFEVLMLVSYDFRSIQQVAEEIWVCEEHTITKMIQRHPGLQGIPQVQAGG</sequence>